<dbReference type="EMBL" id="LXEQ01000046">
    <property type="protein sequence ID" value="OAT26480.1"/>
    <property type="molecule type" value="Genomic_DNA"/>
</dbReference>
<dbReference type="PANTHER" id="PTHR30443">
    <property type="entry name" value="INNER MEMBRANE PROTEIN"/>
    <property type="match status" value="1"/>
</dbReference>
<keyword evidence="3" id="KW-0808">Transferase</keyword>
<evidence type="ECO:0000256" key="8">
    <source>
        <dbReference type="SAM" id="Phobius"/>
    </source>
</evidence>
<proteinExistence type="inferred from homology"/>
<sequence length="548" mass="61906">MLKILLFILKNRIKNPKFRHCKMSLISEQIRYENIKIVLSKMLFVISVSIVVIVNFIGARYNLVINRTLVFVLLLLTLLCINNKLLKNLLGFIALTFIAVDLSLQLYAWNNFNTKFTYGFALSVMNTTGGEAFSMLGVYWRSCIVFVGLLILFMLTINCGINTIHSKYKRYPVILLVLLLTGYTVQGILHQLRKSNVDSLAQRVINSTPLSTATVFMQAISDMSIASDINKNTPNYTISVSDTGIDNYVLIIGESERRENMSIYGYERDTTPKLEAERKNLLLFQHAISPAPVTIMALPLALTAASVQETTPAKYGDNIIGIANKAGYDTYWYSRQGKGGAYNNVITGIAMKTKQHQWIDQGFDDALLPELESTLTKSGKKLIVLHLYGSHEPACSRFPEGASVFKNGSTDDDCYDNSVRFTDDIMGKVFSQLSHTRSSVFYFSDHALIRDPSRAVVYSHAGANPPKEALAIPAFIWYSPKVEIKNKWLGDYQTPWSTDDANMLSELWLGIHRADRNTVSMQEWLQKYQKPIIVMDTTGKKFNWKNMH</sequence>
<feature type="transmembrane region" description="Helical" evidence="8">
    <location>
        <begin position="38"/>
        <end position="58"/>
    </location>
</feature>
<feature type="transmembrane region" description="Helical" evidence="8">
    <location>
        <begin position="64"/>
        <end position="82"/>
    </location>
</feature>
<dbReference type="Gene3D" id="3.40.720.10">
    <property type="entry name" value="Alkaline Phosphatase, subunit A"/>
    <property type="match status" value="1"/>
</dbReference>
<dbReference type="InterPro" id="IPR000917">
    <property type="entry name" value="Sulfatase_N"/>
</dbReference>
<evidence type="ECO:0000256" key="6">
    <source>
        <dbReference type="ARBA" id="ARBA00023136"/>
    </source>
</evidence>
<organism evidence="10 11">
    <name type="scientific">Buttiauxella ferragutiae ATCC 51602</name>
    <dbReference type="NCBI Taxonomy" id="1354252"/>
    <lineage>
        <taxon>Bacteria</taxon>
        <taxon>Pseudomonadati</taxon>
        <taxon>Pseudomonadota</taxon>
        <taxon>Gammaproteobacteria</taxon>
        <taxon>Enterobacterales</taxon>
        <taxon>Enterobacteriaceae</taxon>
        <taxon>Buttiauxella</taxon>
    </lineage>
</organism>
<keyword evidence="4 8" id="KW-0812">Transmembrane</keyword>
<comment type="similarity">
    <text evidence="7">Belongs to the phosphoethanolamine transferase family.</text>
</comment>
<keyword evidence="2" id="KW-1003">Cell membrane</keyword>
<keyword evidence="10" id="KW-0378">Hydrolase</keyword>
<feature type="domain" description="Sulfatase N-terminal" evidence="9">
    <location>
        <begin position="247"/>
        <end position="481"/>
    </location>
</feature>
<evidence type="ECO:0000313" key="11">
    <source>
        <dbReference type="Proteomes" id="UP000078407"/>
    </source>
</evidence>
<evidence type="ECO:0000313" key="10">
    <source>
        <dbReference type="EMBL" id="OAT26480.1"/>
    </source>
</evidence>
<dbReference type="PANTHER" id="PTHR30443:SF4">
    <property type="entry name" value="PHOSPHOETHANOLAMINE TRANSFERASE OPGE-RELATED"/>
    <property type="match status" value="1"/>
</dbReference>
<keyword evidence="11" id="KW-1185">Reference proteome</keyword>
<dbReference type="SUPFAM" id="SSF53649">
    <property type="entry name" value="Alkaline phosphatase-like"/>
    <property type="match status" value="1"/>
</dbReference>
<dbReference type="InterPro" id="IPR017850">
    <property type="entry name" value="Alkaline_phosphatase_core_sf"/>
</dbReference>
<comment type="subcellular location">
    <subcellularLocation>
        <location evidence="1">Cell membrane</location>
        <topology evidence="1">Multi-pass membrane protein</topology>
    </subcellularLocation>
</comment>
<evidence type="ECO:0000259" key="9">
    <source>
        <dbReference type="Pfam" id="PF00884"/>
    </source>
</evidence>
<dbReference type="Proteomes" id="UP000078407">
    <property type="component" value="Unassembled WGS sequence"/>
</dbReference>
<comment type="caution">
    <text evidence="10">The sequence shown here is derived from an EMBL/GenBank/DDBJ whole genome shotgun (WGS) entry which is preliminary data.</text>
</comment>
<feature type="transmembrane region" description="Helical" evidence="8">
    <location>
        <begin position="138"/>
        <end position="161"/>
    </location>
</feature>
<gene>
    <name evidence="10" type="ORF">M976_02901</name>
</gene>
<dbReference type="Pfam" id="PF00884">
    <property type="entry name" value="Sulfatase"/>
    <property type="match status" value="1"/>
</dbReference>
<accession>A0ABX2W6N7</accession>
<keyword evidence="6 8" id="KW-0472">Membrane</keyword>
<evidence type="ECO:0000256" key="5">
    <source>
        <dbReference type="ARBA" id="ARBA00022989"/>
    </source>
</evidence>
<dbReference type="GO" id="GO:0016787">
    <property type="term" value="F:hydrolase activity"/>
    <property type="evidence" value="ECO:0007669"/>
    <property type="project" value="UniProtKB-KW"/>
</dbReference>
<evidence type="ECO:0000256" key="2">
    <source>
        <dbReference type="ARBA" id="ARBA00022475"/>
    </source>
</evidence>
<dbReference type="InterPro" id="IPR040423">
    <property type="entry name" value="PEA_transferase"/>
</dbReference>
<feature type="transmembrane region" description="Helical" evidence="8">
    <location>
        <begin position="173"/>
        <end position="192"/>
    </location>
</feature>
<evidence type="ECO:0000256" key="4">
    <source>
        <dbReference type="ARBA" id="ARBA00022692"/>
    </source>
</evidence>
<protein>
    <submittedName>
        <fullName evidence="10">Membrane-associated metal-dependent hydrolase</fullName>
        <ecNumber evidence="10">3.1.6.-</ecNumber>
    </submittedName>
</protein>
<evidence type="ECO:0000256" key="7">
    <source>
        <dbReference type="ARBA" id="ARBA00038481"/>
    </source>
</evidence>
<keyword evidence="5 8" id="KW-1133">Transmembrane helix</keyword>
<dbReference type="CDD" id="cd16017">
    <property type="entry name" value="LptA"/>
    <property type="match status" value="1"/>
</dbReference>
<evidence type="ECO:0000256" key="1">
    <source>
        <dbReference type="ARBA" id="ARBA00004651"/>
    </source>
</evidence>
<name>A0ABX2W6N7_9ENTR</name>
<dbReference type="EC" id="3.1.6.-" evidence="10"/>
<dbReference type="InterPro" id="IPR058130">
    <property type="entry name" value="PEA_transf_C"/>
</dbReference>
<evidence type="ECO:0000256" key="3">
    <source>
        <dbReference type="ARBA" id="ARBA00022679"/>
    </source>
</evidence>
<feature type="transmembrane region" description="Helical" evidence="8">
    <location>
        <begin position="89"/>
        <end position="109"/>
    </location>
</feature>
<reference evidence="10 11" key="1">
    <citation type="submission" date="2016-04" db="EMBL/GenBank/DDBJ databases">
        <title>ATOL: Assembling a taxonomically balanced genome-scale reconstruction of the evolutionary history of the Enterobacteriaceae.</title>
        <authorList>
            <person name="Plunkett G.III."/>
            <person name="Neeno-Eckwall E.C."/>
            <person name="Glasner J.D."/>
            <person name="Perna N.T."/>
        </authorList>
    </citation>
    <scope>NUCLEOTIDE SEQUENCE [LARGE SCALE GENOMIC DNA]</scope>
    <source>
        <strain evidence="10 11">ATCC 51602</strain>
    </source>
</reference>